<name>A0AAV9YYR5_9AGAR</name>
<evidence type="ECO:0000313" key="1">
    <source>
        <dbReference type="EMBL" id="KAK6966268.1"/>
    </source>
</evidence>
<sequence length="124" mass="13338">MPPSAAFSRLPSRSSYVAQIFAPHPPPHALLGCPAFVSFLGDRTSTLSLASRRPQPRVLSGLPLVSPPIRIKRFLAFPARDPRPEAAPDTNRQVCVSFLPSFPPSVTYCLTHGGAKRLPLPGDA</sequence>
<dbReference type="AlphaFoldDB" id="A0AAV9YYR5"/>
<dbReference type="EMBL" id="JAWWNJ010000294">
    <property type="protein sequence ID" value="KAK6966268.1"/>
    <property type="molecule type" value="Genomic_DNA"/>
</dbReference>
<comment type="caution">
    <text evidence="1">The sequence shown here is derived from an EMBL/GenBank/DDBJ whole genome shotgun (WGS) entry which is preliminary data.</text>
</comment>
<reference evidence="1 2" key="1">
    <citation type="journal article" date="2024" name="J Genomics">
        <title>Draft genome sequencing and assembly of Favolaschia claudopus CIRM-BRFM 2984 isolated from oak limbs.</title>
        <authorList>
            <person name="Navarro D."/>
            <person name="Drula E."/>
            <person name="Chaduli D."/>
            <person name="Cazenave R."/>
            <person name="Ahrendt S."/>
            <person name="Wang J."/>
            <person name="Lipzen A."/>
            <person name="Daum C."/>
            <person name="Barry K."/>
            <person name="Grigoriev I.V."/>
            <person name="Favel A."/>
            <person name="Rosso M.N."/>
            <person name="Martin F."/>
        </authorList>
    </citation>
    <scope>NUCLEOTIDE SEQUENCE [LARGE SCALE GENOMIC DNA]</scope>
    <source>
        <strain evidence="1 2">CIRM-BRFM 2984</strain>
    </source>
</reference>
<gene>
    <name evidence="1" type="ORF">R3P38DRAFT_3246814</name>
</gene>
<protein>
    <submittedName>
        <fullName evidence="1">Uncharacterized protein</fullName>
    </submittedName>
</protein>
<evidence type="ECO:0000313" key="2">
    <source>
        <dbReference type="Proteomes" id="UP001362999"/>
    </source>
</evidence>
<keyword evidence="2" id="KW-1185">Reference proteome</keyword>
<proteinExistence type="predicted"/>
<dbReference type="Proteomes" id="UP001362999">
    <property type="component" value="Unassembled WGS sequence"/>
</dbReference>
<accession>A0AAV9YYR5</accession>
<organism evidence="1 2">
    <name type="scientific">Favolaschia claudopus</name>
    <dbReference type="NCBI Taxonomy" id="2862362"/>
    <lineage>
        <taxon>Eukaryota</taxon>
        <taxon>Fungi</taxon>
        <taxon>Dikarya</taxon>
        <taxon>Basidiomycota</taxon>
        <taxon>Agaricomycotina</taxon>
        <taxon>Agaricomycetes</taxon>
        <taxon>Agaricomycetidae</taxon>
        <taxon>Agaricales</taxon>
        <taxon>Marasmiineae</taxon>
        <taxon>Mycenaceae</taxon>
        <taxon>Favolaschia</taxon>
    </lineage>
</organism>